<dbReference type="RefSeq" id="WP_079551565.1">
    <property type="nucleotide sequence ID" value="NZ_LT670847.1"/>
</dbReference>
<dbReference type="SMART" id="SM00382">
    <property type="entry name" value="AAA"/>
    <property type="match status" value="1"/>
</dbReference>
<keyword evidence="7" id="KW-0472">Membrane</keyword>
<sequence>MLSCRSLSFHYAQKAPGETPDFSFSFTLAPSHCLAVQGPSGSGKSTLLNLLAGFLEPGGGALCWNDADLLSQPPWQRGMTTVFQEHNLFEHLPVWANIGAGLAANLKLTAGQRQQIHDGLEDVGLGGLYNRLPAELSGGQRQRVALLRALLRQPRLLLLDEPFSGLDRTNREALWALVKRQQNAGVAVLLVSHDPEDIRALADSCYQLEDGRLVAQDASKILPV</sequence>
<name>A0A1M7FEK8_9GAMM</name>
<dbReference type="GO" id="GO:0016887">
    <property type="term" value="F:ATP hydrolysis activity"/>
    <property type="evidence" value="ECO:0007669"/>
    <property type="project" value="InterPro"/>
</dbReference>
<evidence type="ECO:0000256" key="6">
    <source>
        <dbReference type="ARBA" id="ARBA00022967"/>
    </source>
</evidence>
<dbReference type="InParanoid" id="A0A1M7FEK8"/>
<dbReference type="PANTHER" id="PTHR42781:SF1">
    <property type="entry name" value="THIAMINE IMPORT ATP-BINDING PROTEIN THIQ"/>
    <property type="match status" value="1"/>
</dbReference>
<dbReference type="GO" id="GO:0005524">
    <property type="term" value="F:ATP binding"/>
    <property type="evidence" value="ECO:0007669"/>
    <property type="project" value="UniProtKB-KW"/>
</dbReference>
<dbReference type="PANTHER" id="PTHR42781">
    <property type="entry name" value="SPERMIDINE/PUTRESCINE IMPORT ATP-BINDING PROTEIN POTA"/>
    <property type="match status" value="1"/>
</dbReference>
<organism evidence="9 10">
    <name type="scientific">Vreelandella subglaciescola</name>
    <dbReference type="NCBI Taxonomy" id="29571"/>
    <lineage>
        <taxon>Bacteria</taxon>
        <taxon>Pseudomonadati</taxon>
        <taxon>Pseudomonadota</taxon>
        <taxon>Gammaproteobacteria</taxon>
        <taxon>Oceanospirillales</taxon>
        <taxon>Halomonadaceae</taxon>
        <taxon>Vreelandella</taxon>
    </lineage>
</organism>
<feature type="domain" description="ABC transporter" evidence="8">
    <location>
        <begin position="2"/>
        <end position="224"/>
    </location>
</feature>
<keyword evidence="2" id="KW-1003">Cell membrane</keyword>
<dbReference type="Gene3D" id="3.40.50.300">
    <property type="entry name" value="P-loop containing nucleotide triphosphate hydrolases"/>
    <property type="match status" value="1"/>
</dbReference>
<accession>A0A1M7FEK8</accession>
<dbReference type="InterPro" id="IPR050093">
    <property type="entry name" value="ABC_SmlMolc_Importer"/>
</dbReference>
<dbReference type="PROSITE" id="PS50893">
    <property type="entry name" value="ABC_TRANSPORTER_2"/>
    <property type="match status" value="1"/>
</dbReference>
<evidence type="ECO:0000256" key="5">
    <source>
        <dbReference type="ARBA" id="ARBA00022840"/>
    </source>
</evidence>
<evidence type="ECO:0000256" key="7">
    <source>
        <dbReference type="ARBA" id="ARBA00023136"/>
    </source>
</evidence>
<keyword evidence="4" id="KW-0547">Nucleotide-binding</keyword>
<dbReference type="Pfam" id="PF00005">
    <property type="entry name" value="ABC_tran"/>
    <property type="match status" value="1"/>
</dbReference>
<dbReference type="PROSITE" id="PS00211">
    <property type="entry name" value="ABC_TRANSPORTER_1"/>
    <property type="match status" value="1"/>
</dbReference>
<keyword evidence="10" id="KW-1185">Reference proteome</keyword>
<dbReference type="InterPro" id="IPR003439">
    <property type="entry name" value="ABC_transporter-like_ATP-bd"/>
</dbReference>
<gene>
    <name evidence="9" type="ORF">SAMN05878437_0842</name>
</gene>
<protein>
    <submittedName>
        <fullName evidence="9">Thiamine transport system ATP-binding protein</fullName>
    </submittedName>
</protein>
<keyword evidence="6" id="KW-1278">Translocase</keyword>
<dbReference type="STRING" id="29571.SAMN05878437_0842"/>
<keyword evidence="3" id="KW-0997">Cell inner membrane</keyword>
<dbReference type="InterPro" id="IPR027417">
    <property type="entry name" value="P-loop_NTPase"/>
</dbReference>
<dbReference type="Proteomes" id="UP000190911">
    <property type="component" value="Chromosome I"/>
</dbReference>
<dbReference type="OrthoDB" id="9802264at2"/>
<dbReference type="FunCoup" id="A0A1M7FEK8">
    <property type="interactions" value="132"/>
</dbReference>
<dbReference type="InterPro" id="IPR017871">
    <property type="entry name" value="ABC_transporter-like_CS"/>
</dbReference>
<evidence type="ECO:0000313" key="10">
    <source>
        <dbReference type="Proteomes" id="UP000190911"/>
    </source>
</evidence>
<dbReference type="InterPro" id="IPR003593">
    <property type="entry name" value="AAA+_ATPase"/>
</dbReference>
<dbReference type="SUPFAM" id="SSF52540">
    <property type="entry name" value="P-loop containing nucleoside triphosphate hydrolases"/>
    <property type="match status" value="1"/>
</dbReference>
<dbReference type="EMBL" id="LT670847">
    <property type="protein sequence ID" value="SHM02491.1"/>
    <property type="molecule type" value="Genomic_DNA"/>
</dbReference>
<evidence type="ECO:0000259" key="8">
    <source>
        <dbReference type="PROSITE" id="PS50893"/>
    </source>
</evidence>
<keyword evidence="1" id="KW-0813">Transport</keyword>
<evidence type="ECO:0000313" key="9">
    <source>
        <dbReference type="EMBL" id="SHM02491.1"/>
    </source>
</evidence>
<proteinExistence type="predicted"/>
<evidence type="ECO:0000256" key="4">
    <source>
        <dbReference type="ARBA" id="ARBA00022741"/>
    </source>
</evidence>
<reference evidence="9 10" key="1">
    <citation type="submission" date="2016-11" db="EMBL/GenBank/DDBJ databases">
        <authorList>
            <person name="Jaros S."/>
            <person name="Januszkiewicz K."/>
            <person name="Wedrychowicz H."/>
        </authorList>
    </citation>
    <scope>NUCLEOTIDE SEQUENCE [LARGE SCALE GENOMIC DNA]</scope>
    <source>
        <strain evidence="9 10">ACAM 12</strain>
    </source>
</reference>
<evidence type="ECO:0000256" key="2">
    <source>
        <dbReference type="ARBA" id="ARBA00022475"/>
    </source>
</evidence>
<dbReference type="AlphaFoldDB" id="A0A1M7FEK8"/>
<evidence type="ECO:0000256" key="1">
    <source>
        <dbReference type="ARBA" id="ARBA00022448"/>
    </source>
</evidence>
<keyword evidence="5 9" id="KW-0067">ATP-binding</keyword>
<evidence type="ECO:0000256" key="3">
    <source>
        <dbReference type="ARBA" id="ARBA00022519"/>
    </source>
</evidence>